<feature type="binding site" evidence="5">
    <location>
        <position position="156"/>
    </location>
    <ligand>
        <name>Mo-molybdopterin</name>
        <dbReference type="ChEBI" id="CHEBI:71302"/>
    </ligand>
</feature>
<comment type="subunit">
    <text evidence="5">Heterodimer of a catalytic subunit (MsrP) and a heme-binding subunit (MsrQ).</text>
</comment>
<dbReference type="Proteomes" id="UP000706333">
    <property type="component" value="Unassembled WGS sequence"/>
</dbReference>
<keyword evidence="2 5" id="KW-0479">Metal-binding</keyword>
<keyword evidence="9" id="KW-1185">Reference proteome</keyword>
<dbReference type="EC" id="1.8.5.-" evidence="5"/>
<proteinExistence type="inferred from homology"/>
<dbReference type="PROSITE" id="PS51318">
    <property type="entry name" value="TAT"/>
    <property type="match status" value="1"/>
</dbReference>
<organism evidence="8 9">
    <name type="scientific">Rhodobaculum claviforme</name>
    <dbReference type="NCBI Taxonomy" id="1549854"/>
    <lineage>
        <taxon>Bacteria</taxon>
        <taxon>Pseudomonadati</taxon>
        <taxon>Pseudomonadota</taxon>
        <taxon>Alphaproteobacteria</taxon>
        <taxon>Rhodobacterales</taxon>
        <taxon>Paracoccaceae</taxon>
        <taxon>Rhodobaculum</taxon>
    </lineage>
</organism>
<dbReference type="NCBIfam" id="NF003767">
    <property type="entry name" value="PRK05363.1"/>
    <property type="match status" value="1"/>
</dbReference>
<evidence type="ECO:0000256" key="6">
    <source>
        <dbReference type="SAM" id="SignalP"/>
    </source>
</evidence>
<comment type="similarity">
    <text evidence="5">Belongs to the MsrP family.</text>
</comment>
<feature type="binding site" evidence="5">
    <location>
        <position position="209"/>
    </location>
    <ligand>
        <name>Mo-molybdopterin</name>
        <dbReference type="ChEBI" id="CHEBI:71302"/>
    </ligand>
</feature>
<accession>A0A934WIT3</accession>
<dbReference type="EMBL" id="NHSD01000174">
    <property type="protein sequence ID" value="MBK5926833.1"/>
    <property type="molecule type" value="Genomic_DNA"/>
</dbReference>
<evidence type="ECO:0000256" key="2">
    <source>
        <dbReference type="ARBA" id="ARBA00022723"/>
    </source>
</evidence>
<comment type="PTM">
    <text evidence="5">Predicted to be exported by the Tat system. The position of the signal peptide cleavage has not been experimentally proven.</text>
</comment>
<dbReference type="InterPro" id="IPR006311">
    <property type="entry name" value="TAT_signal"/>
</dbReference>
<gene>
    <name evidence="5" type="primary">msrP</name>
    <name evidence="8" type="ORF">CCR87_05630</name>
</gene>
<dbReference type="Gene3D" id="3.90.420.10">
    <property type="entry name" value="Oxidoreductase, molybdopterin-binding domain"/>
    <property type="match status" value="1"/>
</dbReference>
<comment type="cofactor">
    <cofactor evidence="5">
        <name>Mo-molybdopterin</name>
        <dbReference type="ChEBI" id="CHEBI:71302"/>
    </cofactor>
    <text evidence="5">Binds 1 Mo-molybdopterin (Mo-MPT) cofactor per subunit.</text>
</comment>
<evidence type="ECO:0000256" key="1">
    <source>
        <dbReference type="ARBA" id="ARBA00022505"/>
    </source>
</evidence>
<comment type="catalytic activity">
    <reaction evidence="5">
        <text>L-methionyl-[protein] + a quinone + H2O = L-methionyl-(R)-S-oxide-[protein] + a quinol</text>
        <dbReference type="Rhea" id="RHEA:51296"/>
        <dbReference type="Rhea" id="RHEA-COMP:12313"/>
        <dbReference type="Rhea" id="RHEA-COMP:12314"/>
        <dbReference type="ChEBI" id="CHEBI:15377"/>
        <dbReference type="ChEBI" id="CHEBI:16044"/>
        <dbReference type="ChEBI" id="CHEBI:24646"/>
        <dbReference type="ChEBI" id="CHEBI:45764"/>
        <dbReference type="ChEBI" id="CHEBI:132124"/>
    </reaction>
</comment>
<dbReference type="GO" id="GO:0016672">
    <property type="term" value="F:oxidoreductase activity, acting on a sulfur group of donors, quinone or similar compound as acceptor"/>
    <property type="evidence" value="ECO:0007669"/>
    <property type="project" value="UniProtKB-UniRule"/>
</dbReference>
<dbReference type="AlphaFoldDB" id="A0A934WIT3"/>
<reference evidence="8" key="1">
    <citation type="submission" date="2017-05" db="EMBL/GenBank/DDBJ databases">
        <authorList>
            <person name="Imhoff J.F."/>
            <person name="Rahn T."/>
            <person name="Kuenzel S."/>
            <person name="Neulinger S.C."/>
        </authorList>
    </citation>
    <scope>NUCLEOTIDE SEQUENCE</scope>
    <source>
        <strain evidence="8">LMG 28126</strain>
    </source>
</reference>
<dbReference type="HAMAP" id="MF_01206">
    <property type="entry name" value="MsrP"/>
    <property type="match status" value="1"/>
</dbReference>
<dbReference type="GO" id="GO:0046872">
    <property type="term" value="F:metal ion binding"/>
    <property type="evidence" value="ECO:0007669"/>
    <property type="project" value="UniProtKB-KW"/>
</dbReference>
<dbReference type="PANTHER" id="PTHR43032:SF3">
    <property type="entry name" value="PROTEIN-METHIONINE-SULFOXIDE REDUCTASE CATALYTIC SUBUNIT MSRP"/>
    <property type="match status" value="1"/>
</dbReference>
<feature type="signal peptide" evidence="6">
    <location>
        <begin position="1"/>
        <end position="35"/>
    </location>
</feature>
<keyword evidence="4 5" id="KW-0560">Oxidoreductase</keyword>
<dbReference type="GO" id="GO:0043546">
    <property type="term" value="F:molybdopterin cofactor binding"/>
    <property type="evidence" value="ECO:0007669"/>
    <property type="project" value="UniProtKB-UniRule"/>
</dbReference>
<dbReference type="InterPro" id="IPR036374">
    <property type="entry name" value="OxRdtase_Mopterin-bd_sf"/>
</dbReference>
<dbReference type="InterPro" id="IPR000572">
    <property type="entry name" value="OxRdtase_Mopterin-bd_dom"/>
</dbReference>
<reference evidence="8" key="2">
    <citation type="journal article" date="2020" name="Microorganisms">
        <title>Osmotic Adaptation and Compatible Solute Biosynthesis of Phototrophic Bacteria as Revealed from Genome Analyses.</title>
        <authorList>
            <person name="Imhoff J.F."/>
            <person name="Rahn T."/>
            <person name="Kunzel S."/>
            <person name="Keller A."/>
            <person name="Neulinger S.C."/>
        </authorList>
    </citation>
    <scope>NUCLEOTIDE SEQUENCE</scope>
    <source>
        <strain evidence="8">LMG 28126</strain>
    </source>
</reference>
<dbReference type="SUPFAM" id="SSF56524">
    <property type="entry name" value="Oxidoreductase molybdopterin-binding domain"/>
    <property type="match status" value="1"/>
</dbReference>
<dbReference type="RefSeq" id="WP_201156607.1">
    <property type="nucleotide sequence ID" value="NZ_NHSD01000174.1"/>
</dbReference>
<feature type="binding site" evidence="5">
    <location>
        <position position="63"/>
    </location>
    <ligand>
        <name>Mo-molybdopterin</name>
        <dbReference type="ChEBI" id="CHEBI:71302"/>
    </ligand>
</feature>
<evidence type="ECO:0000256" key="4">
    <source>
        <dbReference type="ARBA" id="ARBA00023002"/>
    </source>
</evidence>
<name>A0A934WIT3_9RHOB</name>
<comment type="catalytic activity">
    <reaction evidence="5">
        <text>L-methionyl-[protein] + a quinone + H2O = L-methionyl-(S)-S-oxide-[protein] + a quinol</text>
        <dbReference type="Rhea" id="RHEA:51292"/>
        <dbReference type="Rhea" id="RHEA-COMP:12313"/>
        <dbReference type="Rhea" id="RHEA-COMP:12315"/>
        <dbReference type="ChEBI" id="CHEBI:15377"/>
        <dbReference type="ChEBI" id="CHEBI:16044"/>
        <dbReference type="ChEBI" id="CHEBI:24646"/>
        <dbReference type="ChEBI" id="CHEBI:44120"/>
        <dbReference type="ChEBI" id="CHEBI:132124"/>
    </reaction>
</comment>
<feature type="chain" id="PRO_5037023900" description="Protein-methionine-sulfoxide reductase catalytic subunit MsrP" evidence="6">
    <location>
        <begin position="36"/>
        <end position="300"/>
    </location>
</feature>
<dbReference type="InterPro" id="IPR022867">
    <property type="entry name" value="MsrP"/>
</dbReference>
<dbReference type="PANTHER" id="PTHR43032">
    <property type="entry name" value="PROTEIN-METHIONINE-SULFOXIDE REDUCTASE"/>
    <property type="match status" value="1"/>
</dbReference>
<dbReference type="GO" id="GO:0030091">
    <property type="term" value="P:protein repair"/>
    <property type="evidence" value="ECO:0007669"/>
    <property type="project" value="UniProtKB-UniRule"/>
</dbReference>
<feature type="binding site" evidence="5">
    <location>
        <begin position="220"/>
        <end position="222"/>
    </location>
    <ligand>
        <name>Mo-molybdopterin</name>
        <dbReference type="ChEBI" id="CHEBI:71302"/>
    </ligand>
</feature>
<feature type="binding site" evidence="5">
    <location>
        <position position="121"/>
    </location>
    <ligand>
        <name>Mo-molybdopterin</name>
        <dbReference type="ChEBI" id="CHEBI:71302"/>
    </ligand>
    <ligandPart>
        <name>Mo</name>
        <dbReference type="ChEBI" id="CHEBI:28685"/>
    </ligandPart>
</feature>
<comment type="caution">
    <text evidence="5">Lacks conserved residue(s) required for the propagation of feature annotation.</text>
</comment>
<keyword evidence="1 5" id="KW-0500">Molybdenum</keyword>
<dbReference type="Pfam" id="PF00174">
    <property type="entry name" value="Oxidored_molyb"/>
    <property type="match status" value="1"/>
</dbReference>
<evidence type="ECO:0000256" key="5">
    <source>
        <dbReference type="HAMAP-Rule" id="MF_01206"/>
    </source>
</evidence>
<comment type="caution">
    <text evidence="8">The sequence shown here is derived from an EMBL/GenBank/DDBJ whole genome shotgun (WGS) entry which is preliminary data.</text>
</comment>
<evidence type="ECO:0000259" key="7">
    <source>
        <dbReference type="Pfam" id="PF00174"/>
    </source>
</evidence>
<protein>
    <recommendedName>
        <fullName evidence="5">Protein-methionine-sulfoxide reductase catalytic subunit MsrP</fullName>
        <ecNumber evidence="5">1.8.5.-</ecNumber>
    </recommendedName>
</protein>
<evidence type="ECO:0000313" key="8">
    <source>
        <dbReference type="EMBL" id="MBK5926833.1"/>
    </source>
</evidence>
<sequence length="300" mass="33774">MPARDITPRAAWLNRRALVAGMAALAAAPGGPARAGLSLPGAAPWPASTDEAHTPFEVATNYNNFFEFGTAKEDPAAHAHHLRPTPWSVAITGAVERPRTLGIEDILTRHPLEERVYRLRCVEGWSMVIPWVGFPLHLMLAEAGLTSRARYVEFHTLHDPEQMPNQTSGILDWPYREGLRIDEAMHPLTLMAVGMYGEVLPNQSGAPIRLVVPWKYGFKSIKSVVRIDVRETRPVSSWEERQPREYGFFANVNPTVRHPRWHQATERRLPDGGRIRTEMFNGYAEEVAHLYAGMDLTENF</sequence>
<evidence type="ECO:0000313" key="9">
    <source>
        <dbReference type="Proteomes" id="UP000706333"/>
    </source>
</evidence>
<comment type="function">
    <text evidence="5">Part of the MsrPQ system that repairs oxidized periplasmic proteins containing methionine sulfoxide residues (Met-O), using respiratory chain electrons. Thus protects these proteins from oxidative-stress damage caused by reactive species of oxygen and chlorine generated by the host defense mechanisms. MsrPQ is essential for the maintenance of envelope integrity under bleach stress, rescuing a wide series of structurally unrelated periplasmic proteins from methionine oxidation. The catalytic subunit MsrP is non-stereospecific, being able to reduce both (R-) and (S-) diastereoisomers of methionine sulfoxide.</text>
</comment>
<feature type="domain" description="Oxidoreductase molybdopterin-binding" evidence="7">
    <location>
        <begin position="82"/>
        <end position="238"/>
    </location>
</feature>
<keyword evidence="3 5" id="KW-0732">Signal</keyword>
<evidence type="ECO:0000256" key="3">
    <source>
        <dbReference type="ARBA" id="ARBA00022729"/>
    </source>
</evidence>